<dbReference type="AlphaFoldDB" id="A0AAD9UZ40"/>
<proteinExistence type="predicted"/>
<gene>
    <name evidence="2" type="ORF">P5673_023573</name>
</gene>
<dbReference type="InterPro" id="IPR038741">
    <property type="entry name" value="AP5B1"/>
</dbReference>
<dbReference type="GO" id="GO:0005765">
    <property type="term" value="C:lysosomal membrane"/>
    <property type="evidence" value="ECO:0007669"/>
    <property type="project" value="TreeGrafter"/>
</dbReference>
<evidence type="ECO:0000259" key="1">
    <source>
        <dbReference type="Pfam" id="PF21588"/>
    </source>
</evidence>
<reference evidence="2" key="1">
    <citation type="journal article" date="2023" name="G3 (Bethesda)">
        <title>Whole genome assembly and annotation of the endangered Caribbean coral Acropora cervicornis.</title>
        <authorList>
            <person name="Selwyn J.D."/>
            <person name="Vollmer S.V."/>
        </authorList>
    </citation>
    <scope>NUCLEOTIDE SEQUENCE</scope>
    <source>
        <strain evidence="2">K2</strain>
    </source>
</reference>
<comment type="caution">
    <text evidence="2">The sequence shown here is derived from an EMBL/GenBank/DDBJ whole genome shotgun (WGS) entry which is preliminary data.</text>
</comment>
<name>A0AAD9UZ40_ACRCE</name>
<dbReference type="GO" id="GO:0030119">
    <property type="term" value="C:AP-type membrane coat adaptor complex"/>
    <property type="evidence" value="ECO:0007669"/>
    <property type="project" value="TreeGrafter"/>
</dbReference>
<evidence type="ECO:0000313" key="2">
    <source>
        <dbReference type="EMBL" id="KAK2554900.1"/>
    </source>
</evidence>
<protein>
    <submittedName>
        <fullName evidence="2">AP-5 complex subunit beta-1</fullName>
    </submittedName>
</protein>
<dbReference type="Pfam" id="PF21588">
    <property type="entry name" value="AP5B1_middle"/>
    <property type="match status" value="1"/>
</dbReference>
<dbReference type="Proteomes" id="UP001249851">
    <property type="component" value="Unassembled WGS sequence"/>
</dbReference>
<accession>A0AAD9UZ40</accession>
<keyword evidence="3" id="KW-1185">Reference proteome</keyword>
<organism evidence="2 3">
    <name type="scientific">Acropora cervicornis</name>
    <name type="common">Staghorn coral</name>
    <dbReference type="NCBI Taxonomy" id="6130"/>
    <lineage>
        <taxon>Eukaryota</taxon>
        <taxon>Metazoa</taxon>
        <taxon>Cnidaria</taxon>
        <taxon>Anthozoa</taxon>
        <taxon>Hexacorallia</taxon>
        <taxon>Scleractinia</taxon>
        <taxon>Astrocoeniina</taxon>
        <taxon>Acroporidae</taxon>
        <taxon>Acropora</taxon>
    </lineage>
</organism>
<dbReference type="EMBL" id="JARQWQ010000066">
    <property type="protein sequence ID" value="KAK2554900.1"/>
    <property type="molecule type" value="Genomic_DNA"/>
</dbReference>
<dbReference type="PANTHER" id="PTHR34033:SF1">
    <property type="entry name" value="AP-5 COMPLEX SUBUNIT BETA-1"/>
    <property type="match status" value="1"/>
</dbReference>
<feature type="domain" description="AP5B1 middle" evidence="1">
    <location>
        <begin position="211"/>
        <end position="491"/>
    </location>
</feature>
<evidence type="ECO:0000313" key="3">
    <source>
        <dbReference type="Proteomes" id="UP001249851"/>
    </source>
</evidence>
<reference evidence="2" key="2">
    <citation type="journal article" date="2023" name="Science">
        <title>Genomic signatures of disease resistance in endangered staghorn corals.</title>
        <authorList>
            <person name="Vollmer S.V."/>
            <person name="Selwyn J.D."/>
            <person name="Despard B.A."/>
            <person name="Roesel C.L."/>
        </authorList>
    </citation>
    <scope>NUCLEOTIDE SEQUENCE</scope>
    <source>
        <strain evidence="2">K2</strain>
    </source>
</reference>
<dbReference type="PANTHER" id="PTHR34033">
    <property type="entry name" value="AP-5 COMPLEX SUBUNIT BETA-1"/>
    <property type="match status" value="1"/>
</dbReference>
<sequence length="517" mass="58340">MTFPYLANIFSVECAVYSIKELFAQPLKGMLEVYGNQTISAGTTKIQRLEQARKDILAQSSTQSQIYLSQILVTGTVILVTSKMVETNQDIFVDFVGVLTDVIEMVNNPCNLLVRKSACECLWELEMMYPGLFQAKLDHLYAQCAVENSHIFQSYMVLFATVLHHAMEHLLQASANKLDDNCLNNLLTSRTEPLKATGFSSKSLTLPGNVDTKEIKRAISFLMDSISFLNIGGIFHLMCQLMQCVKIAGLSPNTFKPQFISWVSTTDLSLFHMLLLLKMKFLDDLFLEGDEMLLLQRMLLISNQPTIPQGQRLLCYEWLMFFPTEEDMPNLQPRLPHCLEYSQFSYFYPCVFDSLDITVDKLKILSLCLDHETLIVQGSLGVPLMQCLAPLLSRVQLGIGGRIAVAFFRSLFLYYKHHWDSDLVQQIYKLVLSIVTNHPQFIPHTVDLLDAVAIITPNRSLSDHVVSQSVDCILPNLTHHLKLLSLAMRATDIPPAVSDLMGCSSDIFSYLPGQVFI</sequence>
<dbReference type="InterPro" id="IPR048979">
    <property type="entry name" value="AP5B1_middle"/>
</dbReference>
<dbReference type="GO" id="GO:0016197">
    <property type="term" value="P:endosomal transport"/>
    <property type="evidence" value="ECO:0007669"/>
    <property type="project" value="InterPro"/>
</dbReference>